<feature type="compositionally biased region" description="Low complexity" evidence="1">
    <location>
        <begin position="526"/>
        <end position="538"/>
    </location>
</feature>
<feature type="domain" description="Transcription factor IIIC 90kDa subunit N-terminal" evidence="2">
    <location>
        <begin position="27"/>
        <end position="586"/>
    </location>
</feature>
<feature type="region of interest" description="Disordered" evidence="1">
    <location>
        <begin position="48"/>
        <end position="105"/>
    </location>
</feature>
<dbReference type="InterPro" id="IPR024764">
    <property type="entry name" value="TFIIIC_Znf"/>
</dbReference>
<evidence type="ECO:0000259" key="2">
    <source>
        <dbReference type="Pfam" id="PF12657"/>
    </source>
</evidence>
<comment type="caution">
    <text evidence="4">The sequence shown here is derived from an EMBL/GenBank/DDBJ whole genome shotgun (WGS) entry which is preliminary data.</text>
</comment>
<protein>
    <recommendedName>
        <fullName evidence="6">Transcription factor IIIC subunit delta N-term-domain-containing protein</fullName>
    </recommendedName>
</protein>
<evidence type="ECO:0000313" key="4">
    <source>
        <dbReference type="EMBL" id="SPN98414.1"/>
    </source>
</evidence>
<reference evidence="4" key="1">
    <citation type="submission" date="2018-03" db="EMBL/GenBank/DDBJ databases">
        <authorList>
            <person name="Guldener U."/>
        </authorList>
    </citation>
    <scope>NUCLEOTIDE SEQUENCE</scope>
</reference>
<feature type="region of interest" description="Disordered" evidence="1">
    <location>
        <begin position="526"/>
        <end position="553"/>
    </location>
</feature>
<evidence type="ECO:0008006" key="6">
    <source>
        <dbReference type="Google" id="ProtNLM"/>
    </source>
</evidence>
<name>A0AAE8MR02_9PEZI</name>
<dbReference type="Proteomes" id="UP001187682">
    <property type="component" value="Unassembled WGS sequence"/>
</dbReference>
<dbReference type="Pfam" id="PF12660">
    <property type="entry name" value="zf-TFIIIC"/>
    <property type="match status" value="1"/>
</dbReference>
<organism evidence="4 5">
    <name type="scientific">Cephalotrichum gorgonifer</name>
    <dbReference type="NCBI Taxonomy" id="2041049"/>
    <lineage>
        <taxon>Eukaryota</taxon>
        <taxon>Fungi</taxon>
        <taxon>Dikarya</taxon>
        <taxon>Ascomycota</taxon>
        <taxon>Pezizomycotina</taxon>
        <taxon>Sordariomycetes</taxon>
        <taxon>Hypocreomycetidae</taxon>
        <taxon>Microascales</taxon>
        <taxon>Microascaceae</taxon>
        <taxon>Cephalotrichum</taxon>
    </lineage>
</organism>
<sequence>MRPSQIPPLDPFRVISTRLHTPQSLSWSCDGELAVAADDSLHIYLPHFRNEPQLGEEDSASSVDGDDGDDEGENGVGDSDGNIVAGAEGNGGEAEDRPAPSAGEKPWFLKKNIAGRRQYSAAPLRILIPHMTDPRANRDLLARTGATVNFDEEEDDFMGVGVGVVTGFGSGLNQVVGVHWSPSGLGPNLRPIVTALLTKGMILAYGEVLGKVAEGGTSRDFRFWKLLWGIGGSMPLPDRGGFSVKGDRIKAFSWAGEVGSGRGLLGYHTDADELVVMAVQYVEAVEEPGMNSQGPAWRIDEVSRVKIKGPHVVMEVHDPDYVPSGSAFSIKWSPWVLKDGERTAVVAYVAPNYVGFRSVTVVGGWQRGKRPEVRVSGEDILGICCHLSSDAFVVWEEAVWDVKGTKVSRGLIATPFTVEVFQVDMFGQTPSKPRHSVRDCNTLYPQGPDLDHRNPITGLTIQPPPPNSTTATHPVPIYTLTRLTATSTTKNWFQHNNPDPLPLTPAWAIAIDKLITSTVPESQSYYPIDSASDASSAPSDDEAEINDARNGDEARVAPRRVRIWAMAQSAGGGTSAVLFSKHSTLMPDRVCKSRVAFAPVKGGTGASAREGLTAEGRAWEWMYGGRGEVPGFSGDVEPALGAVFAGVVGKMGCVLCKGELEAEGGEYVCTAGHYFARCATSSLPILAPSTSRLCSLCGKQNLLVEELLRLADKHGISEVDKERVRHLAEDVCSACGGKFIV</sequence>
<gene>
    <name evidence="4" type="ORF">DNG_01459</name>
</gene>
<feature type="compositionally biased region" description="Low complexity" evidence="1">
    <location>
        <begin position="76"/>
        <end position="87"/>
    </location>
</feature>
<evidence type="ECO:0000313" key="5">
    <source>
        <dbReference type="Proteomes" id="UP001187682"/>
    </source>
</evidence>
<feature type="domain" description="Transcription factor IIIC putative zinc-finger" evidence="3">
    <location>
        <begin position="653"/>
        <end position="739"/>
    </location>
</feature>
<keyword evidence="5" id="KW-1185">Reference proteome</keyword>
<dbReference type="EMBL" id="ONZQ02000002">
    <property type="protein sequence ID" value="SPN98414.1"/>
    <property type="molecule type" value="Genomic_DNA"/>
</dbReference>
<feature type="compositionally biased region" description="Acidic residues" evidence="1">
    <location>
        <begin position="54"/>
        <end position="73"/>
    </location>
</feature>
<dbReference type="Pfam" id="PF12657">
    <property type="entry name" value="TFIIIC_delta"/>
    <property type="match status" value="1"/>
</dbReference>
<proteinExistence type="predicted"/>
<dbReference type="InterPro" id="IPR024761">
    <property type="entry name" value="TFIIIC_delta_N"/>
</dbReference>
<accession>A0AAE8MR02</accession>
<dbReference type="AlphaFoldDB" id="A0AAE8MR02"/>
<evidence type="ECO:0000259" key="3">
    <source>
        <dbReference type="Pfam" id="PF12660"/>
    </source>
</evidence>
<evidence type="ECO:0000256" key="1">
    <source>
        <dbReference type="SAM" id="MobiDB-lite"/>
    </source>
</evidence>